<evidence type="ECO:0000313" key="2">
    <source>
        <dbReference type="Proteomes" id="UP000309997"/>
    </source>
</evidence>
<reference evidence="1 2" key="1">
    <citation type="journal article" date="2024" name="Plant Biotechnol. J.">
        <title>Genome and CRISPR/Cas9 system of a widespread forest tree (Populus alba) in the world.</title>
        <authorList>
            <person name="Liu Y.J."/>
            <person name="Jiang P.F."/>
            <person name="Han X.M."/>
            <person name="Li X.Y."/>
            <person name="Wang H.M."/>
            <person name="Wang Y.J."/>
            <person name="Wang X.X."/>
            <person name="Zeng Q.Y."/>
        </authorList>
    </citation>
    <scope>NUCLEOTIDE SEQUENCE [LARGE SCALE GENOMIC DNA]</scope>
    <source>
        <strain evidence="2">cv. PAL-ZL1</strain>
    </source>
</reference>
<dbReference type="Proteomes" id="UP000309997">
    <property type="component" value="Unassembled WGS sequence"/>
</dbReference>
<comment type="caution">
    <text evidence="1">The sequence shown here is derived from an EMBL/GenBank/DDBJ whole genome shotgun (WGS) entry which is preliminary data.</text>
</comment>
<evidence type="ECO:0000313" key="1">
    <source>
        <dbReference type="EMBL" id="KAL3591008.1"/>
    </source>
</evidence>
<accession>A0ACC4C730</accession>
<organism evidence="1 2">
    <name type="scientific">Populus alba</name>
    <name type="common">White poplar</name>
    <dbReference type="NCBI Taxonomy" id="43335"/>
    <lineage>
        <taxon>Eukaryota</taxon>
        <taxon>Viridiplantae</taxon>
        <taxon>Streptophyta</taxon>
        <taxon>Embryophyta</taxon>
        <taxon>Tracheophyta</taxon>
        <taxon>Spermatophyta</taxon>
        <taxon>Magnoliopsida</taxon>
        <taxon>eudicotyledons</taxon>
        <taxon>Gunneridae</taxon>
        <taxon>Pentapetalae</taxon>
        <taxon>rosids</taxon>
        <taxon>fabids</taxon>
        <taxon>Malpighiales</taxon>
        <taxon>Salicaceae</taxon>
        <taxon>Saliceae</taxon>
        <taxon>Populus</taxon>
    </lineage>
</organism>
<keyword evidence="2" id="KW-1185">Reference proteome</keyword>
<name>A0ACC4C730_POPAL</name>
<dbReference type="EMBL" id="RCHU02000005">
    <property type="protein sequence ID" value="KAL3591008.1"/>
    <property type="molecule type" value="Genomic_DNA"/>
</dbReference>
<sequence length="74" mass="8819">HGFRNYKLLRVLNLDRAPLSTFLPGLVELIHLRYLSLRWTMIILIVLPRHSWNESSIRNRKIDEPAEIGKRRSE</sequence>
<protein>
    <submittedName>
        <fullName evidence="1">Uncharacterized protein</fullName>
    </submittedName>
</protein>
<proteinExistence type="predicted"/>
<gene>
    <name evidence="1" type="ORF">D5086_009648</name>
</gene>
<feature type="non-terminal residue" evidence="1">
    <location>
        <position position="1"/>
    </location>
</feature>